<dbReference type="EMBL" id="CABDUW010008488">
    <property type="protein sequence ID" value="VTJ91441.1"/>
    <property type="molecule type" value="Genomic_DNA"/>
</dbReference>
<comment type="caution">
    <text evidence="2">The sequence shown here is derived from an EMBL/GenBank/DDBJ whole genome shotgun (WGS) entry which is preliminary data.</text>
</comment>
<accession>A0A5E4DE90</accession>
<evidence type="ECO:0000313" key="3">
    <source>
        <dbReference type="Proteomes" id="UP000335636"/>
    </source>
</evidence>
<dbReference type="InterPro" id="IPR041466">
    <property type="entry name" value="Dynein_AAA5_ext"/>
</dbReference>
<feature type="non-terminal residue" evidence="2">
    <location>
        <position position="1"/>
    </location>
</feature>
<organism evidence="2 3">
    <name type="scientific">Marmota monax</name>
    <name type="common">Woodchuck</name>
    <dbReference type="NCBI Taxonomy" id="9995"/>
    <lineage>
        <taxon>Eukaryota</taxon>
        <taxon>Metazoa</taxon>
        <taxon>Chordata</taxon>
        <taxon>Craniata</taxon>
        <taxon>Vertebrata</taxon>
        <taxon>Euteleostomi</taxon>
        <taxon>Mammalia</taxon>
        <taxon>Eutheria</taxon>
        <taxon>Euarchontoglires</taxon>
        <taxon>Glires</taxon>
        <taxon>Rodentia</taxon>
        <taxon>Sciuromorpha</taxon>
        <taxon>Sciuridae</taxon>
        <taxon>Xerinae</taxon>
        <taxon>Marmotini</taxon>
        <taxon>Marmota</taxon>
    </lineage>
</organism>
<name>A0A5E4DE90_MARMO</name>
<dbReference type="Proteomes" id="UP000335636">
    <property type="component" value="Unassembled WGS sequence"/>
</dbReference>
<feature type="domain" description="Dynein heavy chain AAA 5 extension" evidence="1">
    <location>
        <begin position="3"/>
        <end position="43"/>
    </location>
</feature>
<dbReference type="Gene3D" id="1.10.472.130">
    <property type="match status" value="1"/>
</dbReference>
<dbReference type="Pfam" id="PF17852">
    <property type="entry name" value="Dynein_AAA_lid"/>
    <property type="match status" value="1"/>
</dbReference>
<proteinExistence type="predicted"/>
<evidence type="ECO:0000259" key="1">
    <source>
        <dbReference type="Pfam" id="PF17852"/>
    </source>
</evidence>
<evidence type="ECO:0000313" key="2">
    <source>
        <dbReference type="EMBL" id="VTJ91441.1"/>
    </source>
</evidence>
<feature type="non-terminal residue" evidence="2">
    <location>
        <position position="58"/>
    </location>
</feature>
<protein>
    <recommendedName>
        <fullName evidence="1">Dynein heavy chain AAA 5 extension domain-containing protein</fullName>
    </recommendedName>
</protein>
<gene>
    <name evidence="2" type="ORF">MONAX_5E006353</name>
</gene>
<sequence length="58" mass="7141">LVDYRAEFSKWWVMEFKTVKFPSQGTVFDYYIDPETKKFEPWSKLIPQFEFDPEMPLQ</sequence>
<dbReference type="AlphaFoldDB" id="A0A5E4DE90"/>
<reference evidence="2" key="1">
    <citation type="submission" date="2019-04" db="EMBL/GenBank/DDBJ databases">
        <authorList>
            <person name="Alioto T."/>
            <person name="Alioto T."/>
        </authorList>
    </citation>
    <scope>NUCLEOTIDE SEQUENCE [LARGE SCALE GENOMIC DNA]</scope>
</reference>
<keyword evidence="3" id="KW-1185">Reference proteome</keyword>